<evidence type="ECO:0000256" key="2">
    <source>
        <dbReference type="SAM" id="SignalP"/>
    </source>
</evidence>
<dbReference type="AlphaFoldDB" id="A0A0F4YMH4"/>
<gene>
    <name evidence="3" type="ORF">T310_6533</name>
</gene>
<dbReference type="PANTHER" id="PTHR35204">
    <property type="entry name" value="YALI0A21131P"/>
    <property type="match status" value="1"/>
</dbReference>
<dbReference type="STRING" id="1408163.A0A0F4YMH4"/>
<keyword evidence="2" id="KW-0732">Signal</keyword>
<proteinExistence type="predicted"/>
<dbReference type="Proteomes" id="UP000053958">
    <property type="component" value="Unassembled WGS sequence"/>
</dbReference>
<comment type="caution">
    <text evidence="3">The sequence shown here is derived from an EMBL/GenBank/DDBJ whole genome shotgun (WGS) entry which is preliminary data.</text>
</comment>
<reference evidence="3 4" key="1">
    <citation type="submission" date="2015-04" db="EMBL/GenBank/DDBJ databases">
        <authorList>
            <person name="Heijne W.H."/>
            <person name="Fedorova N.D."/>
            <person name="Nierman W.C."/>
            <person name="Vollebregt A.W."/>
            <person name="Zhao Z."/>
            <person name="Wu L."/>
            <person name="Kumar M."/>
            <person name="Stam H."/>
            <person name="van den Berg M.A."/>
            <person name="Pel H.J."/>
        </authorList>
    </citation>
    <scope>NUCLEOTIDE SEQUENCE [LARGE SCALE GENOMIC DNA]</scope>
    <source>
        <strain evidence="3 4">CBS 393.64</strain>
    </source>
</reference>
<evidence type="ECO:0000256" key="1">
    <source>
        <dbReference type="SAM" id="MobiDB-lite"/>
    </source>
</evidence>
<accession>A0A0F4YMH4</accession>
<feature type="chain" id="PRO_5002481822" evidence="2">
    <location>
        <begin position="21"/>
        <end position="498"/>
    </location>
</feature>
<dbReference type="RefSeq" id="XP_013326099.1">
    <property type="nucleotide sequence ID" value="XM_013470645.1"/>
</dbReference>
<feature type="region of interest" description="Disordered" evidence="1">
    <location>
        <begin position="459"/>
        <end position="489"/>
    </location>
</feature>
<evidence type="ECO:0000313" key="3">
    <source>
        <dbReference type="EMBL" id="KKA19487.1"/>
    </source>
</evidence>
<feature type="signal peptide" evidence="2">
    <location>
        <begin position="1"/>
        <end position="20"/>
    </location>
</feature>
<feature type="compositionally biased region" description="Basic and acidic residues" evidence="1">
    <location>
        <begin position="476"/>
        <end position="486"/>
    </location>
</feature>
<dbReference type="InterPro" id="IPR038921">
    <property type="entry name" value="YOR389W-like"/>
</dbReference>
<dbReference type="PANTHER" id="PTHR35204:SF1">
    <property type="entry name" value="ENTEROTOXIN"/>
    <property type="match status" value="1"/>
</dbReference>
<keyword evidence="4" id="KW-1185">Reference proteome</keyword>
<dbReference type="OrthoDB" id="10261782at2759"/>
<evidence type="ECO:0000313" key="4">
    <source>
        <dbReference type="Proteomes" id="UP000053958"/>
    </source>
</evidence>
<dbReference type="GeneID" id="25318834"/>
<feature type="compositionally biased region" description="Basic and acidic residues" evidence="1">
    <location>
        <begin position="459"/>
        <end position="469"/>
    </location>
</feature>
<organism evidence="3 4">
    <name type="scientific">Rasamsonia emersonii (strain ATCC 16479 / CBS 393.64 / IMI 116815)</name>
    <dbReference type="NCBI Taxonomy" id="1408163"/>
    <lineage>
        <taxon>Eukaryota</taxon>
        <taxon>Fungi</taxon>
        <taxon>Dikarya</taxon>
        <taxon>Ascomycota</taxon>
        <taxon>Pezizomycotina</taxon>
        <taxon>Eurotiomycetes</taxon>
        <taxon>Eurotiomycetidae</taxon>
        <taxon>Eurotiales</taxon>
        <taxon>Trichocomaceae</taxon>
        <taxon>Rasamsonia</taxon>
    </lineage>
</organism>
<protein>
    <submittedName>
        <fullName evidence="3">Uncharacterized protein</fullName>
    </submittedName>
</protein>
<sequence>MIFSSCLAVAALALWKTASGSLVSNNVTLINEHYANHIFNAIHSSMRQWGSSWNHNGMSFFLATVPKDTLLYHGSHDPGPVTGINWLAFEPEHGLFFASPWFDKRRKDGAQQTAQIPLYGDTDSNPLQPGWLHTYAAAEDLRLLYIDGLSAAKTGMGTLDTQDRILFNDSITQPHQDLERAELACKLFRDDWDNRIDGIIRMESGFEIILCDFARNLRTVRVTRASPYDARDGPLLPGGTRNDLFRLYKVIASRFDGIGGGRVRLNYDHFVTAYNYDVDLFLDGGKLPRLAHLPAEALEPMKQDLRNLVMTHDPFEKSVDWQAIADMIVERYARDLKYFVSGKLSSTRELHFEIERVLRPFINFDARDSIREIERCATQFLPDSLPYDTVAAGAVTAVSSTICTVLVRSLQEDDYETIITSLERLIDYLSWTVWKDCPEKCDWNEVCFIPIWPAGTVEDHEHPHCKDKPSSGGKSYWDRPPGRPESQDDMLLYRYDEL</sequence>
<name>A0A0F4YMH4_RASE3</name>
<dbReference type="EMBL" id="LASV01000344">
    <property type="protein sequence ID" value="KKA19487.1"/>
    <property type="molecule type" value="Genomic_DNA"/>
</dbReference>